<evidence type="ECO:0000256" key="16">
    <source>
        <dbReference type="ARBA" id="ARBA00023204"/>
    </source>
</evidence>
<dbReference type="GO" id="GO:0003690">
    <property type="term" value="F:double-stranded DNA binding"/>
    <property type="evidence" value="ECO:0007669"/>
    <property type="project" value="TreeGrafter"/>
</dbReference>
<keyword evidence="17" id="KW-0539">Nucleus</keyword>
<comment type="function">
    <text evidence="18">Single-stranded DNA-dependent ATP-dependent helicase. Involved in non-homologous end joining (NHEJ) DNA double strand break repair. DNA-binding is sequence-independent but has a high affinity to nicks in double-stranded DNA and to the ends of duplex DNA. Binds to naturally occurring chromosomal ends, and therefore provides chromosomal end protection. Required also for telomere recombination to repair telomeric ends in the absence of telomerase. KU70, of the KU70/KU80 heterodimer, binds to the stem loop of TLC1, the RNA component of telomerase. Involved in telomere maintenance. Interacts with telomeric repeats and subtelomeric sequences thereby controlling telomere length and protecting against subtelomeric rearrangement. Maintains telomeric chromatin, which is involved in silencing the expression of genes located at the telomere. Required for mating-type switching.</text>
</comment>
<dbReference type="EMBL" id="DS017002">
    <property type="protein sequence ID" value="KMU88117.1"/>
    <property type="molecule type" value="Genomic_DNA"/>
</dbReference>
<reference evidence="23" key="1">
    <citation type="journal article" date="2010" name="Genome Res.">
        <title>Population genomic sequencing of Coccidioides fungi reveals recent hybridization and transposon control.</title>
        <authorList>
            <person name="Neafsey D.E."/>
            <person name="Barker B.M."/>
            <person name="Sharpton T.J."/>
            <person name="Stajich J.E."/>
            <person name="Park D.J."/>
            <person name="Whiston E."/>
            <person name="Hung C.-Y."/>
            <person name="McMahan C."/>
            <person name="White J."/>
            <person name="Sykes S."/>
            <person name="Heiman D."/>
            <person name="Young S."/>
            <person name="Zeng Q."/>
            <person name="Abouelleil A."/>
            <person name="Aftuck L."/>
            <person name="Bessette D."/>
            <person name="Brown A."/>
            <person name="FitzGerald M."/>
            <person name="Lui A."/>
            <person name="Macdonald J.P."/>
            <person name="Priest M."/>
            <person name="Orbach M.J."/>
            <person name="Galgiani J.N."/>
            <person name="Kirkland T.N."/>
            <person name="Cole G.T."/>
            <person name="Birren B.W."/>
            <person name="Henn M.R."/>
            <person name="Taylor J.W."/>
            <person name="Rounsley S.D."/>
        </authorList>
    </citation>
    <scope>NUCLEOTIDE SEQUENCE [LARGE SCALE GENOMIC DNA]</scope>
    <source>
        <strain evidence="23">H538.4</strain>
    </source>
</reference>
<feature type="domain" description="VWFA" evidence="21">
    <location>
        <begin position="6"/>
        <end position="168"/>
    </location>
</feature>
<comment type="catalytic activity">
    <reaction evidence="20">
        <text>ATP + H2O = ADP + phosphate + H(+)</text>
        <dbReference type="Rhea" id="RHEA:13065"/>
        <dbReference type="ChEBI" id="CHEBI:15377"/>
        <dbReference type="ChEBI" id="CHEBI:15378"/>
        <dbReference type="ChEBI" id="CHEBI:30616"/>
        <dbReference type="ChEBI" id="CHEBI:43474"/>
        <dbReference type="ChEBI" id="CHEBI:456216"/>
        <dbReference type="EC" id="3.6.4.12"/>
    </reaction>
</comment>
<proteinExistence type="inferred from homology"/>
<evidence type="ECO:0000256" key="12">
    <source>
        <dbReference type="ARBA" id="ARBA00022840"/>
    </source>
</evidence>
<dbReference type="GO" id="GO:0000723">
    <property type="term" value="P:telomere maintenance"/>
    <property type="evidence" value="ECO:0007669"/>
    <property type="project" value="InterPro"/>
</dbReference>
<dbReference type="CDD" id="cd00873">
    <property type="entry name" value="KU80"/>
    <property type="match status" value="1"/>
</dbReference>
<dbReference type="InterPro" id="IPR006164">
    <property type="entry name" value="DNA_bd_Ku70/Ku80"/>
</dbReference>
<comment type="similarity">
    <text evidence="3">Belongs to the ku80 family.</text>
</comment>
<dbReference type="InterPro" id="IPR005161">
    <property type="entry name" value="Ku_N"/>
</dbReference>
<keyword evidence="7" id="KW-0158">Chromosome</keyword>
<dbReference type="SUPFAM" id="SSF100939">
    <property type="entry name" value="SPOC domain-like"/>
    <property type="match status" value="1"/>
</dbReference>
<keyword evidence="15" id="KW-0233">DNA recombination</keyword>
<dbReference type="InterPro" id="IPR016194">
    <property type="entry name" value="SPOC-like_C_dom_sf"/>
</dbReference>
<evidence type="ECO:0000256" key="10">
    <source>
        <dbReference type="ARBA" id="ARBA00022801"/>
    </source>
</evidence>
<dbReference type="Pfam" id="PF03731">
    <property type="entry name" value="Ku_N"/>
    <property type="match status" value="1"/>
</dbReference>
<evidence type="ECO:0000256" key="9">
    <source>
        <dbReference type="ARBA" id="ARBA00022763"/>
    </source>
</evidence>
<keyword evidence="12" id="KW-0067">ATP-binding</keyword>
<comment type="subunit">
    <text evidence="4">Heterodimer of Ku70 and Ku80.</text>
</comment>
<dbReference type="GO" id="GO:0005524">
    <property type="term" value="F:ATP binding"/>
    <property type="evidence" value="ECO:0007669"/>
    <property type="project" value="UniProtKB-KW"/>
</dbReference>
<dbReference type="InterPro" id="IPR002035">
    <property type="entry name" value="VWF_A"/>
</dbReference>
<dbReference type="Pfam" id="PF02735">
    <property type="entry name" value="Ku"/>
    <property type="match status" value="1"/>
</dbReference>
<dbReference type="GO" id="GO:0003678">
    <property type="term" value="F:DNA helicase activity"/>
    <property type="evidence" value="ECO:0007669"/>
    <property type="project" value="UniProtKB-EC"/>
</dbReference>
<evidence type="ECO:0000256" key="8">
    <source>
        <dbReference type="ARBA" id="ARBA00022741"/>
    </source>
</evidence>
<dbReference type="OrthoDB" id="30826at2759"/>
<evidence type="ECO:0000259" key="21">
    <source>
        <dbReference type="PROSITE" id="PS50234"/>
    </source>
</evidence>
<keyword evidence="9" id="KW-0227">DNA damage</keyword>
<evidence type="ECO:0000256" key="14">
    <source>
        <dbReference type="ARBA" id="ARBA00023125"/>
    </source>
</evidence>
<dbReference type="Gene3D" id="1.10.1600.10">
    <property type="match status" value="1"/>
</dbReference>
<evidence type="ECO:0000256" key="1">
    <source>
        <dbReference type="ARBA" id="ARBA00004123"/>
    </source>
</evidence>
<dbReference type="FunFam" id="3.40.50.410:FF:000073">
    <property type="entry name" value="ATP-dependent DNA helicase II subunit 2"/>
    <property type="match status" value="1"/>
</dbReference>
<evidence type="ECO:0000256" key="11">
    <source>
        <dbReference type="ARBA" id="ARBA00022806"/>
    </source>
</evidence>
<evidence type="ECO:0000256" key="2">
    <source>
        <dbReference type="ARBA" id="ARBA00004574"/>
    </source>
</evidence>
<dbReference type="GO" id="GO:0003684">
    <property type="term" value="F:damaged DNA binding"/>
    <property type="evidence" value="ECO:0007669"/>
    <property type="project" value="InterPro"/>
</dbReference>
<name>A0A0J8RTK2_COCIT</name>
<evidence type="ECO:0000313" key="23">
    <source>
        <dbReference type="Proteomes" id="UP000054563"/>
    </source>
</evidence>
<dbReference type="SMART" id="SM00559">
    <property type="entry name" value="Ku78"/>
    <property type="match status" value="1"/>
</dbReference>
<dbReference type="Gene3D" id="1.25.40.240">
    <property type="entry name" value="Ku, C-terminal domain"/>
    <property type="match status" value="1"/>
</dbReference>
<accession>A0A0J8RTK2</accession>
<dbReference type="AlphaFoldDB" id="A0A0J8RTK2"/>
<dbReference type="FunFam" id="1.25.40.240:FF:000002">
    <property type="entry name" value="ATP-dependent DNA helicase II subunit 2"/>
    <property type="match status" value="1"/>
</dbReference>
<dbReference type="VEuPathDB" id="FungiDB:CIHG_05885"/>
<protein>
    <recommendedName>
        <fullName evidence="6">ATP-dependent DNA helicase II subunit 2</fullName>
        <ecNumber evidence="5">3.6.4.12</ecNumber>
    </recommendedName>
    <alternativeName>
        <fullName evidence="19">ATP-dependent DNA helicase II subunit Ku80</fullName>
    </alternativeName>
</protein>
<dbReference type="Pfam" id="PF08785">
    <property type="entry name" value="Ku_PK_bind"/>
    <property type="match status" value="1"/>
</dbReference>
<evidence type="ECO:0000256" key="15">
    <source>
        <dbReference type="ARBA" id="ARBA00023172"/>
    </source>
</evidence>
<dbReference type="InterPro" id="IPR014893">
    <property type="entry name" value="Ku_PK_bind"/>
</dbReference>
<evidence type="ECO:0000313" key="22">
    <source>
        <dbReference type="EMBL" id="KMU88117.1"/>
    </source>
</evidence>
<dbReference type="PANTHER" id="PTHR12604">
    <property type="entry name" value="KU AUTOANTIGEN DNA HELICASE"/>
    <property type="match status" value="1"/>
</dbReference>
<dbReference type="Gene3D" id="3.40.50.410">
    <property type="entry name" value="von Willebrand factor, type A domain"/>
    <property type="match status" value="1"/>
</dbReference>
<dbReference type="GO" id="GO:0016787">
    <property type="term" value="F:hydrolase activity"/>
    <property type="evidence" value="ECO:0007669"/>
    <property type="project" value="UniProtKB-KW"/>
</dbReference>
<dbReference type="Proteomes" id="UP000054563">
    <property type="component" value="Unassembled WGS sequence"/>
</dbReference>
<dbReference type="GO" id="GO:0043564">
    <property type="term" value="C:Ku70:Ku80 complex"/>
    <property type="evidence" value="ECO:0007669"/>
    <property type="project" value="InterPro"/>
</dbReference>
<dbReference type="EC" id="3.6.4.12" evidence="5"/>
<evidence type="ECO:0000256" key="3">
    <source>
        <dbReference type="ARBA" id="ARBA00007726"/>
    </source>
</evidence>
<evidence type="ECO:0000256" key="18">
    <source>
        <dbReference type="ARBA" id="ARBA00024890"/>
    </source>
</evidence>
<dbReference type="STRING" id="396776.A0A0J8RTK2"/>
<dbReference type="GO" id="GO:0006310">
    <property type="term" value="P:DNA recombination"/>
    <property type="evidence" value="ECO:0007669"/>
    <property type="project" value="UniProtKB-KW"/>
</dbReference>
<dbReference type="SUPFAM" id="SSF101420">
    <property type="entry name" value="C-terminal domain of Ku80"/>
    <property type="match status" value="1"/>
</dbReference>
<dbReference type="SUPFAM" id="SSF53300">
    <property type="entry name" value="vWA-like"/>
    <property type="match status" value="1"/>
</dbReference>
<organism evidence="22 23">
    <name type="scientific">Coccidioides immitis H538.4</name>
    <dbReference type="NCBI Taxonomy" id="396776"/>
    <lineage>
        <taxon>Eukaryota</taxon>
        <taxon>Fungi</taxon>
        <taxon>Dikarya</taxon>
        <taxon>Ascomycota</taxon>
        <taxon>Pezizomycotina</taxon>
        <taxon>Eurotiomycetes</taxon>
        <taxon>Eurotiomycetidae</taxon>
        <taxon>Onygenales</taxon>
        <taxon>Onygenaceae</taxon>
        <taxon>Coccidioides</taxon>
    </lineage>
</organism>
<evidence type="ECO:0000256" key="6">
    <source>
        <dbReference type="ARBA" id="ARBA00021792"/>
    </source>
</evidence>
<evidence type="ECO:0000256" key="4">
    <source>
        <dbReference type="ARBA" id="ARBA00011584"/>
    </source>
</evidence>
<dbReference type="InterPro" id="IPR024193">
    <property type="entry name" value="Ku80"/>
</dbReference>
<evidence type="ECO:0000256" key="5">
    <source>
        <dbReference type="ARBA" id="ARBA00012551"/>
    </source>
</evidence>
<dbReference type="InterPro" id="IPR036494">
    <property type="entry name" value="Ku_C_sf"/>
</dbReference>
<dbReference type="PROSITE" id="PS50234">
    <property type="entry name" value="VWFA"/>
    <property type="match status" value="1"/>
</dbReference>
<keyword evidence="8" id="KW-0547">Nucleotide-binding</keyword>
<dbReference type="PANTHER" id="PTHR12604:SF4">
    <property type="entry name" value="X-RAY REPAIR CROSS-COMPLEMENTING PROTEIN 5"/>
    <property type="match status" value="1"/>
</dbReference>
<evidence type="ECO:0000256" key="7">
    <source>
        <dbReference type="ARBA" id="ARBA00022454"/>
    </source>
</evidence>
<comment type="subcellular location">
    <subcellularLocation>
        <location evidence="2">Chromosome</location>
        <location evidence="2">Telomere</location>
    </subcellularLocation>
    <subcellularLocation>
        <location evidence="1">Nucleus</location>
    </subcellularLocation>
</comment>
<keyword evidence="11" id="KW-0347">Helicase</keyword>
<keyword evidence="14" id="KW-0238">DNA-binding</keyword>
<dbReference type="Gene3D" id="2.40.290.10">
    <property type="match status" value="1"/>
</dbReference>
<gene>
    <name evidence="22" type="ORF">CIHG_05885</name>
</gene>
<dbReference type="GO" id="GO:0006303">
    <property type="term" value="P:double-strand break repair via nonhomologous end joining"/>
    <property type="evidence" value="ECO:0007669"/>
    <property type="project" value="InterPro"/>
</dbReference>
<dbReference type="FunFam" id="1.10.1600.10:FF:000002">
    <property type="entry name" value="X-ray repair cross-complementing protein 5"/>
    <property type="match status" value="1"/>
</dbReference>
<dbReference type="GO" id="GO:0000781">
    <property type="term" value="C:chromosome, telomeric region"/>
    <property type="evidence" value="ECO:0007669"/>
    <property type="project" value="UniProtKB-SubCell"/>
</dbReference>
<sequence length="682" mass="76844">MAEKEATVYIVDVGHSMGKCRGGRTISDLDWMMLYVWDRITTTVSTGRKTATVGVVGLRTDGSSNPLWEKDEEESYAHLSVFQEIGQMLMPDIRKLRDLVKPSNTNQGDAISSIILAIDMIVRYCKRLKYKRKIVLVTDGRSTMDSDGIDSIVSKIKEEGIELVILGVDFDDPDYGFKEEDKDRSKRSFAIFVGFDHPSGEVLSNLRRTSTSRKRVCLIHCTSQGQSTAESSVTLQNGDSTVETASASNNLSGVRNARSYQVIDENAPGGKKEVERDDLAKGYEYGRTAVHISESDEVITKLDTTAALEFIGFIQSENYERYMNMSTSNVIIAQKINDKAILALSSMIHALFELEYYAIGRLVTKDGKPPLMVLLAPLIETDFECLLEVQLPFAEDTRSYRFPPLDKIVTVSGKVVKEHRNLPSDDLLETMGKYVEDMDLSEFDENGDPFQSLALEDCYSPLVHRIDQAIRWRAVHPTKPLPPVPKVLEKLSHWPEELVKKSHDSLRDLISISAVKKVPPKAKGRKRRREADKPLSGLNVDDLLRGEKRLKISPENPIPEFKQTLANTEDISAISDAVKQMSAIIEDQIRQSLGDINYDRAIEGIGTMREELIAYEEPGLYNDFIRGLKEKLLDDKLGGDRREMWWLIRKSRLGLIDQKALDISDITEEQAREFLSSRPTTV</sequence>
<keyword evidence="16" id="KW-0234">DNA repair</keyword>
<dbReference type="GO" id="GO:0042162">
    <property type="term" value="F:telomeric DNA binding"/>
    <property type="evidence" value="ECO:0007669"/>
    <property type="project" value="InterPro"/>
</dbReference>
<evidence type="ECO:0000256" key="17">
    <source>
        <dbReference type="ARBA" id="ARBA00023242"/>
    </source>
</evidence>
<dbReference type="InterPro" id="IPR036465">
    <property type="entry name" value="vWFA_dom_sf"/>
</dbReference>
<evidence type="ECO:0000256" key="19">
    <source>
        <dbReference type="ARBA" id="ARBA00031847"/>
    </source>
</evidence>
<keyword evidence="10" id="KW-0378">Hydrolase</keyword>
<keyword evidence="13" id="KW-0779">Telomere</keyword>
<evidence type="ECO:0000256" key="13">
    <source>
        <dbReference type="ARBA" id="ARBA00022895"/>
    </source>
</evidence>
<evidence type="ECO:0000256" key="20">
    <source>
        <dbReference type="ARBA" id="ARBA00047995"/>
    </source>
</evidence>